<dbReference type="SMART" id="SM01228">
    <property type="entry name" value="GIDA_assoc_3"/>
    <property type="match status" value="1"/>
</dbReference>
<organism evidence="6 7">
    <name type="scientific">Blastocystis sp. subtype 1 (strain ATCC 50177 / NandII)</name>
    <dbReference type="NCBI Taxonomy" id="478820"/>
    <lineage>
        <taxon>Eukaryota</taxon>
        <taxon>Sar</taxon>
        <taxon>Stramenopiles</taxon>
        <taxon>Bigyra</taxon>
        <taxon>Opalozoa</taxon>
        <taxon>Opalinata</taxon>
        <taxon>Blastocystidae</taxon>
        <taxon>Blastocystis</taxon>
    </lineage>
</organism>
<dbReference type="NCBIfam" id="TIGR00136">
    <property type="entry name" value="mnmG_gidA"/>
    <property type="match status" value="1"/>
</dbReference>
<evidence type="ECO:0000256" key="1">
    <source>
        <dbReference type="ARBA" id="ARBA00001974"/>
    </source>
</evidence>
<evidence type="ECO:0000256" key="2">
    <source>
        <dbReference type="ARBA" id="ARBA00007653"/>
    </source>
</evidence>
<dbReference type="InterPro" id="IPR047001">
    <property type="entry name" value="MnmG_C_subdom"/>
</dbReference>
<dbReference type="PANTHER" id="PTHR11806">
    <property type="entry name" value="GLUCOSE INHIBITED DIVISION PROTEIN A"/>
    <property type="match status" value="1"/>
</dbReference>
<comment type="caution">
    <text evidence="6">The sequence shown here is derived from an EMBL/GenBank/DDBJ whole genome shotgun (WGS) entry which is preliminary data.</text>
</comment>
<dbReference type="Pfam" id="PF21680">
    <property type="entry name" value="GIDA_C_1st"/>
    <property type="match status" value="1"/>
</dbReference>
<dbReference type="Pfam" id="PF01134">
    <property type="entry name" value="GIDA"/>
    <property type="match status" value="1"/>
</dbReference>
<dbReference type="InterPro" id="IPR049312">
    <property type="entry name" value="GIDA_C_N"/>
</dbReference>
<dbReference type="OrthoDB" id="3329at2759"/>
<dbReference type="GO" id="GO:0002098">
    <property type="term" value="P:tRNA wobble uridine modification"/>
    <property type="evidence" value="ECO:0007669"/>
    <property type="project" value="InterPro"/>
</dbReference>
<dbReference type="InterPro" id="IPR040131">
    <property type="entry name" value="MnmG_N"/>
</dbReference>
<keyword evidence="3" id="KW-0285">Flavoprotein</keyword>
<dbReference type="GO" id="GO:0005737">
    <property type="term" value="C:cytoplasm"/>
    <property type="evidence" value="ECO:0007669"/>
    <property type="project" value="UniProtKB-ARBA"/>
</dbReference>
<sequence length="595" mass="67140">MSCNPSMGGIGKGHLIREIDALDGLIGRMTDLGGIQFRVLNASRGPAVHGPRAQVDRDLYKKFMQAEVSHYPNLTIIEDGAHEFEMGEGNKTIKGVITRGGKHIECRSVVLSTGTFLNGECHIGKYHVPAGRFHRDSLEIDPPTKHLAQFLHSLNLPMQRFTTGTPPRLDRSTIHWERLAQQPSDAQPTPLSFMNIYNNNFIPNRAHLLTCYMTYTNERTHAICNERRAELPSFTGNHGKGQGPRYCPSIEKKVLRFPEKKRHMIWLEPEGLNTNVIYPNGLATAYNADTQLEMLRTMEGLEDVHMIRPGYAVEYDYVDPAAILPTFRLCAIDNLYLAGQINGTTGYEEAAAQGVIAGMNAAFDVLQKPNVVFERSQALLGVLTDDLTRGGYRTDLTREPFRMFTSRCEYRLSVRADNADLRLTEWGYQHGVVGQERYEKFMAKKEEMLKCNEFLKAYRLHNEAWGLPGEKKYISAYDAIAYATMNIQKVEEVITRREGENVLSKTSAGVKNTINIESKYGVYLDKQRKDIQLFQKSNALKIPADFDFGSLPISQEEKDKLMETHPGSIEEVKHILGIKPSTLIFIIKAVKKGPK</sequence>
<dbReference type="Gene3D" id="3.50.50.60">
    <property type="entry name" value="FAD/NAD(P)-binding domain"/>
    <property type="match status" value="2"/>
</dbReference>
<dbReference type="SUPFAM" id="SSF51905">
    <property type="entry name" value="FAD/NAD(P)-binding domain"/>
    <property type="match status" value="1"/>
</dbReference>
<name>A0A196SKL9_BLAHN</name>
<dbReference type="InterPro" id="IPR002218">
    <property type="entry name" value="MnmG-rel"/>
</dbReference>
<dbReference type="GO" id="GO:0050660">
    <property type="term" value="F:flavin adenine dinucleotide binding"/>
    <property type="evidence" value="ECO:0007669"/>
    <property type="project" value="InterPro"/>
</dbReference>
<dbReference type="STRING" id="478820.A0A196SKL9"/>
<dbReference type="InterPro" id="IPR036188">
    <property type="entry name" value="FAD/NAD-bd_sf"/>
</dbReference>
<evidence type="ECO:0000256" key="3">
    <source>
        <dbReference type="ARBA" id="ARBA00022630"/>
    </source>
</evidence>
<dbReference type="Gene3D" id="1.10.150.570">
    <property type="entry name" value="GidA associated domain, C-terminal subdomain"/>
    <property type="match status" value="1"/>
</dbReference>
<reference evidence="6 7" key="1">
    <citation type="submission" date="2016-05" db="EMBL/GenBank/DDBJ databases">
        <title>Nuclear genome of Blastocystis sp. subtype 1 NandII.</title>
        <authorList>
            <person name="Gentekaki E."/>
            <person name="Curtis B."/>
            <person name="Stairs C."/>
            <person name="Eme L."/>
            <person name="Herman E."/>
            <person name="Klimes V."/>
            <person name="Arias M.C."/>
            <person name="Elias M."/>
            <person name="Hilliou F."/>
            <person name="Klute M."/>
            <person name="Malik S.-B."/>
            <person name="Pightling A."/>
            <person name="Rachubinski R."/>
            <person name="Salas D."/>
            <person name="Schlacht A."/>
            <person name="Suga H."/>
            <person name="Archibald J."/>
            <person name="Ball S.G."/>
            <person name="Clark G."/>
            <person name="Dacks J."/>
            <person name="Van Der Giezen M."/>
            <person name="Tsaousis A."/>
            <person name="Roger A."/>
        </authorList>
    </citation>
    <scope>NUCLEOTIDE SEQUENCE [LARGE SCALE GENOMIC DNA]</scope>
    <source>
        <strain evidence="7">ATCC 50177 / NandII</strain>
    </source>
</reference>
<dbReference type="GO" id="GO:0030488">
    <property type="term" value="P:tRNA methylation"/>
    <property type="evidence" value="ECO:0007669"/>
    <property type="project" value="TreeGrafter"/>
</dbReference>
<dbReference type="Pfam" id="PF13932">
    <property type="entry name" value="SAM_GIDA_C"/>
    <property type="match status" value="1"/>
</dbReference>
<keyword evidence="7" id="KW-1185">Reference proteome</keyword>
<evidence type="ECO:0000259" key="5">
    <source>
        <dbReference type="SMART" id="SM01228"/>
    </source>
</evidence>
<dbReference type="InterPro" id="IPR026904">
    <property type="entry name" value="MnmG_C"/>
</dbReference>
<keyword evidence="4" id="KW-0274">FAD</keyword>
<accession>A0A196SKL9</accession>
<dbReference type="PROSITE" id="PS01281">
    <property type="entry name" value="GIDA_2"/>
    <property type="match status" value="1"/>
</dbReference>
<proteinExistence type="inferred from homology"/>
<dbReference type="InterPro" id="IPR044920">
    <property type="entry name" value="MnmG_C_subdom_sf"/>
</dbReference>
<feature type="domain" description="tRNA uridine 5-carboxymethylaminomethyl modification enzyme C-terminal subdomain" evidence="5">
    <location>
        <begin position="518"/>
        <end position="589"/>
    </location>
</feature>
<evidence type="ECO:0000313" key="6">
    <source>
        <dbReference type="EMBL" id="OAO16737.1"/>
    </source>
</evidence>
<gene>
    <name evidence="6" type="ORF">AV274_1528</name>
</gene>
<dbReference type="Proteomes" id="UP000078348">
    <property type="component" value="Unassembled WGS sequence"/>
</dbReference>
<evidence type="ECO:0000313" key="7">
    <source>
        <dbReference type="Proteomes" id="UP000078348"/>
    </source>
</evidence>
<dbReference type="PANTHER" id="PTHR11806:SF0">
    <property type="entry name" value="PROTEIN MTO1 HOMOLOG, MITOCHONDRIAL"/>
    <property type="match status" value="1"/>
</dbReference>
<dbReference type="InterPro" id="IPR020595">
    <property type="entry name" value="MnmG-rel_CS"/>
</dbReference>
<comment type="similarity">
    <text evidence="2">Belongs to the MnmG family.</text>
</comment>
<dbReference type="FunFam" id="3.50.50.60:FF:000002">
    <property type="entry name" value="tRNA uridine 5-carboxymethylaminomethyl modification enzyme MnmG"/>
    <property type="match status" value="1"/>
</dbReference>
<protein>
    <submittedName>
        <fullName evidence="6">tRNA uridine 5-carboxymethylaminomethyl modification enzyme gidA</fullName>
    </submittedName>
</protein>
<dbReference type="AlphaFoldDB" id="A0A196SKL9"/>
<comment type="cofactor">
    <cofactor evidence="1">
        <name>FAD</name>
        <dbReference type="ChEBI" id="CHEBI:57692"/>
    </cofactor>
</comment>
<evidence type="ECO:0000256" key="4">
    <source>
        <dbReference type="ARBA" id="ARBA00022827"/>
    </source>
</evidence>
<dbReference type="InterPro" id="IPR004416">
    <property type="entry name" value="MnmG"/>
</dbReference>
<dbReference type="PROSITE" id="PS01280">
    <property type="entry name" value="GIDA_1"/>
    <property type="match status" value="1"/>
</dbReference>
<dbReference type="EMBL" id="LXWW01000064">
    <property type="protein sequence ID" value="OAO16737.1"/>
    <property type="molecule type" value="Genomic_DNA"/>
</dbReference>